<dbReference type="WBParaSite" id="HNAJ_0000506201-mRNA-1">
    <property type="protein sequence ID" value="HNAJ_0000506201-mRNA-1"/>
    <property type="gene ID" value="HNAJ_0000506201"/>
</dbReference>
<name>A0A0R3TDC3_RODNA</name>
<evidence type="ECO:0000313" key="2">
    <source>
        <dbReference type="Proteomes" id="UP000278807"/>
    </source>
</evidence>
<dbReference type="PANTHER" id="PTHR10632:SF2">
    <property type="entry name" value="SULFIDE:QUINONE OXIDOREDUCTASE, MITOCHONDRIAL"/>
    <property type="match status" value="1"/>
</dbReference>
<evidence type="ECO:0000313" key="3">
    <source>
        <dbReference type="WBParaSite" id="HNAJ_0000506201-mRNA-1"/>
    </source>
</evidence>
<dbReference type="GO" id="GO:0071949">
    <property type="term" value="F:FAD binding"/>
    <property type="evidence" value="ECO:0007669"/>
    <property type="project" value="TreeGrafter"/>
</dbReference>
<dbReference type="InterPro" id="IPR036188">
    <property type="entry name" value="FAD/NAD-bd_sf"/>
</dbReference>
<organism evidence="3">
    <name type="scientific">Rodentolepis nana</name>
    <name type="common">Dwarf tapeworm</name>
    <name type="synonym">Hymenolepis nana</name>
    <dbReference type="NCBI Taxonomy" id="102285"/>
    <lineage>
        <taxon>Eukaryota</taxon>
        <taxon>Metazoa</taxon>
        <taxon>Spiralia</taxon>
        <taxon>Lophotrochozoa</taxon>
        <taxon>Platyhelminthes</taxon>
        <taxon>Cestoda</taxon>
        <taxon>Eucestoda</taxon>
        <taxon>Cyclophyllidea</taxon>
        <taxon>Hymenolepididae</taxon>
        <taxon>Rodentolepis</taxon>
    </lineage>
</organism>
<dbReference type="InterPro" id="IPR015904">
    <property type="entry name" value="Sulphide_quinone_reductase"/>
</dbReference>
<keyword evidence="2" id="KW-1185">Reference proteome</keyword>
<accession>A0A0R3TDC3</accession>
<dbReference type="GO" id="GO:0070221">
    <property type="term" value="P:sulfide oxidation, using sulfide:quinone oxidoreductase"/>
    <property type="evidence" value="ECO:0007669"/>
    <property type="project" value="TreeGrafter"/>
</dbReference>
<dbReference type="Gene3D" id="3.50.50.60">
    <property type="entry name" value="FAD/NAD(P)-binding domain"/>
    <property type="match status" value="1"/>
</dbReference>
<reference evidence="1 2" key="2">
    <citation type="submission" date="2018-11" db="EMBL/GenBank/DDBJ databases">
        <authorList>
            <consortium name="Pathogen Informatics"/>
        </authorList>
    </citation>
    <scope>NUCLEOTIDE SEQUENCE [LARGE SCALE GENOMIC DNA]</scope>
</reference>
<protein>
    <submittedName>
        <fullName evidence="3">Rho-GAP domain-containing protein</fullName>
    </submittedName>
</protein>
<dbReference type="AlphaFoldDB" id="A0A0R3TDC3"/>
<dbReference type="EMBL" id="UZAE01004007">
    <property type="protein sequence ID" value="VDO00920.1"/>
    <property type="molecule type" value="Genomic_DNA"/>
</dbReference>
<dbReference type="GO" id="GO:0070224">
    <property type="term" value="F:sulfide:quinone oxidoreductase activity"/>
    <property type="evidence" value="ECO:0007669"/>
    <property type="project" value="TreeGrafter"/>
</dbReference>
<dbReference type="SUPFAM" id="SSF51905">
    <property type="entry name" value="FAD/NAD(P)-binding domain"/>
    <property type="match status" value="1"/>
</dbReference>
<dbReference type="PANTHER" id="PTHR10632">
    <property type="entry name" value="SULFIDE:QUINONE OXIDOREDUCTASE"/>
    <property type="match status" value="1"/>
</dbReference>
<dbReference type="STRING" id="102285.A0A0R3TDC3"/>
<gene>
    <name evidence="1" type="ORF">HNAJ_LOCUS5060</name>
</gene>
<proteinExistence type="predicted"/>
<sequence>MADRVGYAEFLSDRNPKDTMPRVLKKCCLEIVRICTGHGPSTAPSIELVVGAEEALKEDPRVCSNYSKNYVEKTFQAFQNFNGGTAIFTLPNTPIKCAGAPQKVMYLFEDYLARVS</sequence>
<dbReference type="Proteomes" id="UP000278807">
    <property type="component" value="Unassembled WGS sequence"/>
</dbReference>
<dbReference type="GO" id="GO:0005739">
    <property type="term" value="C:mitochondrion"/>
    <property type="evidence" value="ECO:0007669"/>
    <property type="project" value="TreeGrafter"/>
</dbReference>
<dbReference type="OrthoDB" id="5376590at2759"/>
<reference evidence="3" key="1">
    <citation type="submission" date="2017-02" db="UniProtKB">
        <authorList>
            <consortium name="WormBaseParasite"/>
        </authorList>
    </citation>
    <scope>IDENTIFICATION</scope>
</reference>
<evidence type="ECO:0000313" key="1">
    <source>
        <dbReference type="EMBL" id="VDO00920.1"/>
    </source>
</evidence>